<evidence type="ECO:0000313" key="1">
    <source>
        <dbReference type="EMBL" id="OPH61902.1"/>
    </source>
</evidence>
<accession>A0A1V4HSU5</accession>
<evidence type="ECO:0000313" key="2">
    <source>
        <dbReference type="Proteomes" id="UP000190626"/>
    </source>
</evidence>
<dbReference type="EMBL" id="MBTG01000001">
    <property type="protein sequence ID" value="OPH61902.1"/>
    <property type="molecule type" value="Genomic_DNA"/>
</dbReference>
<dbReference type="STRING" id="1469647.BC351_01275"/>
<protein>
    <submittedName>
        <fullName evidence="1">Uncharacterized protein</fullName>
    </submittedName>
</protein>
<name>A0A1V4HSU5_9BACL</name>
<keyword evidence="2" id="KW-1185">Reference proteome</keyword>
<gene>
    <name evidence="1" type="ORF">BC351_01275</name>
</gene>
<reference evidence="2" key="1">
    <citation type="submission" date="2016-07" db="EMBL/GenBank/DDBJ databases">
        <authorList>
            <person name="Florea S."/>
            <person name="Webb J.S."/>
            <person name="Jaromczyk J."/>
            <person name="Schardl C.L."/>
        </authorList>
    </citation>
    <scope>NUCLEOTIDE SEQUENCE [LARGE SCALE GENOMIC DNA]</scope>
    <source>
        <strain evidence="2">CY1</strain>
    </source>
</reference>
<proteinExistence type="predicted"/>
<comment type="caution">
    <text evidence="1">The sequence shown here is derived from an EMBL/GenBank/DDBJ whole genome shotgun (WGS) entry which is preliminary data.</text>
</comment>
<dbReference type="AlphaFoldDB" id="A0A1V4HSU5"/>
<organism evidence="1 2">
    <name type="scientific">Paenibacillus ferrarius</name>
    <dbReference type="NCBI Taxonomy" id="1469647"/>
    <lineage>
        <taxon>Bacteria</taxon>
        <taxon>Bacillati</taxon>
        <taxon>Bacillota</taxon>
        <taxon>Bacilli</taxon>
        <taxon>Bacillales</taxon>
        <taxon>Paenibacillaceae</taxon>
        <taxon>Paenibacillus</taxon>
    </lineage>
</organism>
<dbReference type="Proteomes" id="UP000190626">
    <property type="component" value="Unassembled WGS sequence"/>
</dbReference>
<sequence length="65" mass="7738">MRSQLNIYSSDSGVIQAFYEYEDTYRDFKIAKVVFPHDNDIRTRYDELCGKVTYKRIEDLNIGVH</sequence>